<dbReference type="GO" id="GO:0020037">
    <property type="term" value="F:heme binding"/>
    <property type="evidence" value="ECO:0007669"/>
    <property type="project" value="InterPro"/>
</dbReference>
<reference evidence="2" key="1">
    <citation type="journal article" date="2020" name="Stud. Mycol.">
        <title>101 Dothideomycetes genomes: a test case for predicting lifestyles and emergence of pathogens.</title>
        <authorList>
            <person name="Haridas S."/>
            <person name="Albert R."/>
            <person name="Binder M."/>
            <person name="Bloem J."/>
            <person name="Labutti K."/>
            <person name="Salamov A."/>
            <person name="Andreopoulos B."/>
            <person name="Baker S."/>
            <person name="Barry K."/>
            <person name="Bills G."/>
            <person name="Bluhm B."/>
            <person name="Cannon C."/>
            <person name="Castanera R."/>
            <person name="Culley D."/>
            <person name="Daum C."/>
            <person name="Ezra D."/>
            <person name="Gonzalez J."/>
            <person name="Henrissat B."/>
            <person name="Kuo A."/>
            <person name="Liang C."/>
            <person name="Lipzen A."/>
            <person name="Lutzoni F."/>
            <person name="Magnuson J."/>
            <person name="Mondo S."/>
            <person name="Nolan M."/>
            <person name="Ohm R."/>
            <person name="Pangilinan J."/>
            <person name="Park H.-J."/>
            <person name="Ramirez L."/>
            <person name="Alfaro M."/>
            <person name="Sun H."/>
            <person name="Tritt A."/>
            <person name="Yoshinaga Y."/>
            <person name="Zwiers L.-H."/>
            <person name="Turgeon B."/>
            <person name="Goodwin S."/>
            <person name="Spatafora J."/>
            <person name="Crous P."/>
            <person name="Grigoriev I."/>
        </authorList>
    </citation>
    <scope>NUCLEOTIDE SEQUENCE</scope>
    <source>
        <strain evidence="2">CBS 115976</strain>
    </source>
</reference>
<dbReference type="Gene3D" id="1.10.490.10">
    <property type="entry name" value="Globins"/>
    <property type="match status" value="1"/>
</dbReference>
<dbReference type="OrthoDB" id="10027058at2759"/>
<dbReference type="PANTHER" id="PTHR42071">
    <property type="entry name" value="PROTOGLOBIN DOMAIN-CONTAINING PROTEIN"/>
    <property type="match status" value="1"/>
</dbReference>
<keyword evidence="3" id="KW-1185">Reference proteome</keyword>
<dbReference type="InterPro" id="IPR009050">
    <property type="entry name" value="Globin-like_sf"/>
</dbReference>
<name>A0A6A6U2D7_9PEZI</name>
<feature type="domain" description="Globin-sensor" evidence="1">
    <location>
        <begin position="58"/>
        <end position="239"/>
    </location>
</feature>
<dbReference type="SUPFAM" id="SSF46458">
    <property type="entry name" value="Globin-like"/>
    <property type="match status" value="1"/>
</dbReference>
<evidence type="ECO:0000259" key="1">
    <source>
        <dbReference type="Pfam" id="PF11563"/>
    </source>
</evidence>
<organism evidence="2 3">
    <name type="scientific">Microthyrium microscopicum</name>
    <dbReference type="NCBI Taxonomy" id="703497"/>
    <lineage>
        <taxon>Eukaryota</taxon>
        <taxon>Fungi</taxon>
        <taxon>Dikarya</taxon>
        <taxon>Ascomycota</taxon>
        <taxon>Pezizomycotina</taxon>
        <taxon>Dothideomycetes</taxon>
        <taxon>Dothideomycetes incertae sedis</taxon>
        <taxon>Microthyriales</taxon>
        <taxon>Microthyriaceae</taxon>
        <taxon>Microthyrium</taxon>
    </lineage>
</organism>
<dbReference type="InterPro" id="IPR012292">
    <property type="entry name" value="Globin/Proto"/>
</dbReference>
<sequence>MSHSHGIYLANCSTIEHGTASEILLSFWEALCWQGQVWSSFIMGTRRVQHVDLESSLEARIQFLHSFLDFTSNDITTLLGGGKYIRPSIPSIVDSFYKKLLSYDVTANHFGTRSSGYEGAVDKTPHGSSPQMEYRKLILRGYLQKLFSDASKMEYWEYLDKVGIKHASSPLQTSQPTSQCMDIAFIHLGASLGYLQDLLNEAILLHPRLKSERKLALVKAVGKIIWIQNDLFARWQVQDSGGKRLVQPKVSESGGLESGGYLESEGYLHGTNVLARAENVGMEPETPMEEIGCPFDDAFGKR</sequence>
<dbReference type="InterPro" id="IPR039379">
    <property type="entry name" value="Protoglobin_sensor_dom"/>
</dbReference>
<dbReference type="GO" id="GO:0019825">
    <property type="term" value="F:oxygen binding"/>
    <property type="evidence" value="ECO:0007669"/>
    <property type="project" value="InterPro"/>
</dbReference>
<accession>A0A6A6U2D7</accession>
<evidence type="ECO:0000313" key="2">
    <source>
        <dbReference type="EMBL" id="KAF2665433.1"/>
    </source>
</evidence>
<dbReference type="CDD" id="cd01068">
    <property type="entry name" value="globin_sensor"/>
    <property type="match status" value="1"/>
</dbReference>
<dbReference type="EMBL" id="MU004240">
    <property type="protein sequence ID" value="KAF2665433.1"/>
    <property type="molecule type" value="Genomic_DNA"/>
</dbReference>
<dbReference type="Proteomes" id="UP000799302">
    <property type="component" value="Unassembled WGS sequence"/>
</dbReference>
<dbReference type="AlphaFoldDB" id="A0A6A6U2D7"/>
<evidence type="ECO:0000313" key="3">
    <source>
        <dbReference type="Proteomes" id="UP000799302"/>
    </source>
</evidence>
<protein>
    <recommendedName>
        <fullName evidence="1">Globin-sensor domain-containing protein</fullName>
    </recommendedName>
</protein>
<proteinExistence type="predicted"/>
<dbReference type="Pfam" id="PF11563">
    <property type="entry name" value="Protoglobin"/>
    <property type="match status" value="1"/>
</dbReference>
<dbReference type="PANTHER" id="PTHR42071:SF1">
    <property type="entry name" value="GLOBIN-SENSOR DOMAIN-CONTAINING PROTEIN"/>
    <property type="match status" value="1"/>
</dbReference>
<dbReference type="InterPro" id="IPR044398">
    <property type="entry name" value="Globin-sensor_dom"/>
</dbReference>
<gene>
    <name evidence="2" type="ORF">BT63DRAFT_66062</name>
</gene>